<dbReference type="RefSeq" id="WP_196563928.1">
    <property type="nucleotide sequence ID" value="NZ_JADSJR010000025.1"/>
</dbReference>
<evidence type="ECO:0000313" key="2">
    <source>
        <dbReference type="Proteomes" id="UP000612266"/>
    </source>
</evidence>
<name>A0A8I0WV64_9GAMM</name>
<proteinExistence type="predicted"/>
<gene>
    <name evidence="1" type="ORF">I4901_15600</name>
</gene>
<dbReference type="EMBL" id="JADSJR010000025">
    <property type="protein sequence ID" value="MBG2915793.1"/>
    <property type="molecule type" value="Genomic_DNA"/>
</dbReference>
<organism evidence="1 2">
    <name type="scientific">Proteus terrae subsp. cibarius</name>
    <dbReference type="NCBI Taxonomy" id="626774"/>
    <lineage>
        <taxon>Bacteria</taxon>
        <taxon>Pseudomonadati</taxon>
        <taxon>Pseudomonadota</taxon>
        <taxon>Gammaproteobacteria</taxon>
        <taxon>Enterobacterales</taxon>
        <taxon>Morganellaceae</taxon>
        <taxon>Proteus</taxon>
    </lineage>
</organism>
<dbReference type="Pfam" id="PF26207">
    <property type="entry name" value="Phage_phiTE_015"/>
    <property type="match status" value="1"/>
</dbReference>
<comment type="caution">
    <text evidence="1">The sequence shown here is derived from an EMBL/GenBank/DDBJ whole genome shotgun (WGS) entry which is preliminary data.</text>
</comment>
<dbReference type="AlphaFoldDB" id="A0A8I0WV64"/>
<evidence type="ECO:0000313" key="1">
    <source>
        <dbReference type="EMBL" id="MBG2915793.1"/>
    </source>
</evidence>
<accession>A0A8I0WV64</accession>
<sequence length="183" mass="20748">MDKSRRQFEGFIKFHLGDKVDENTFETANNGLNYSYPYVDLMWITWQSSREPLLLSLPSRRINKGNYDSFTDGYNNGISACEMALLDNGVNDYLLIELGRGDKIFSTIDIKGENKVGLAISPRQDNKRDIGVKFNYKNGTTLADLDPLVLITTDNVKSFEALRDQLSDIIELLNSKTNGLHDE</sequence>
<reference evidence="1" key="1">
    <citation type="submission" date="2020-11" db="EMBL/GenBank/DDBJ databases">
        <title>Enhanced detection system for hospital associated transmission using whole genome sequencing surveillance.</title>
        <authorList>
            <person name="Harrison L.H."/>
            <person name="Van Tyne D."/>
            <person name="Marsh J.W."/>
            <person name="Griffith M.P."/>
            <person name="Snyder D.J."/>
            <person name="Cooper V.S."/>
            <person name="Mustapha M."/>
        </authorList>
    </citation>
    <scope>NUCLEOTIDE SEQUENCE</scope>
    <source>
        <strain evidence="1">PR00070</strain>
    </source>
</reference>
<dbReference type="InterPro" id="IPR058601">
    <property type="entry name" value="Phage_phiTE_015-like"/>
</dbReference>
<dbReference type="Proteomes" id="UP000612266">
    <property type="component" value="Unassembled WGS sequence"/>
</dbReference>
<protein>
    <submittedName>
        <fullName evidence="1">Uncharacterized protein</fullName>
    </submittedName>
</protein>